<dbReference type="FunFam" id="3.30.420.10:FF:000045">
    <property type="entry name" value="3'-5' exonuclease DinG"/>
    <property type="match status" value="1"/>
</dbReference>
<keyword evidence="5" id="KW-0547">Nucleotide-binding</keyword>
<dbReference type="InterPro" id="IPR013520">
    <property type="entry name" value="Ribonucl_H"/>
</dbReference>
<dbReference type="Proteomes" id="UP000070659">
    <property type="component" value="Unassembled WGS sequence"/>
</dbReference>
<dbReference type="InterPro" id="IPR036397">
    <property type="entry name" value="RNaseH_sf"/>
</dbReference>
<feature type="domain" description="Exonuclease" evidence="4">
    <location>
        <begin position="12"/>
        <end position="177"/>
    </location>
</feature>
<keyword evidence="1" id="KW-0540">Nuclease</keyword>
<evidence type="ECO:0000256" key="3">
    <source>
        <dbReference type="ARBA" id="ARBA00022839"/>
    </source>
</evidence>
<evidence type="ECO:0000313" key="7">
    <source>
        <dbReference type="Proteomes" id="UP000070598"/>
    </source>
</evidence>
<dbReference type="Proteomes" id="UP000070598">
    <property type="component" value="Unassembled WGS sequence"/>
</dbReference>
<proteinExistence type="predicted"/>
<protein>
    <submittedName>
        <fullName evidence="5">ATP-dependent DNA helicase</fullName>
    </submittedName>
</protein>
<reference evidence="5 8" key="2">
    <citation type="submission" date="2015-02" db="EMBL/GenBank/DDBJ databases">
        <title>Physiological reanalysis, assessment of diazotrophy, and genome sequences of multiple isolates of Streptomyces thermoautotrophicus.</title>
        <authorList>
            <person name="MacKellar D.C."/>
            <person name="Lieber L."/>
            <person name="Norman J."/>
            <person name="Bolger A."/>
            <person name="Tobin C."/>
            <person name="Murray J.W."/>
            <person name="Prell J."/>
        </authorList>
    </citation>
    <scope>NUCLEOTIDE SEQUENCE [LARGE SCALE GENOMIC DNA]</scope>
    <source>
        <strain evidence="5 8">UBT1</strain>
    </source>
</reference>
<evidence type="ECO:0000256" key="1">
    <source>
        <dbReference type="ARBA" id="ARBA00022722"/>
    </source>
</evidence>
<evidence type="ECO:0000259" key="4">
    <source>
        <dbReference type="SMART" id="SM00479"/>
    </source>
</evidence>
<keyword evidence="5" id="KW-0067">ATP-binding</keyword>
<keyword evidence="2" id="KW-0378">Hydrolase</keyword>
<dbReference type="RefSeq" id="WP_066889196.1">
    <property type="nucleotide sequence ID" value="NZ_JYIJ01000017.1"/>
</dbReference>
<gene>
    <name evidence="5" type="ORF">TH66_11085</name>
    <name evidence="6" type="ORF">TR74_21620</name>
</gene>
<dbReference type="EMBL" id="JYIK01001097">
    <property type="protein sequence ID" value="KWX06556.1"/>
    <property type="molecule type" value="Genomic_DNA"/>
</dbReference>
<dbReference type="GO" id="GO:0008408">
    <property type="term" value="F:3'-5' exonuclease activity"/>
    <property type="evidence" value="ECO:0007669"/>
    <property type="project" value="TreeGrafter"/>
</dbReference>
<dbReference type="SMART" id="SM00479">
    <property type="entry name" value="EXOIII"/>
    <property type="match status" value="1"/>
</dbReference>
<evidence type="ECO:0000313" key="5">
    <source>
        <dbReference type="EMBL" id="KWX03446.1"/>
    </source>
</evidence>
<dbReference type="GO" id="GO:0005829">
    <property type="term" value="C:cytosol"/>
    <property type="evidence" value="ECO:0007669"/>
    <property type="project" value="TreeGrafter"/>
</dbReference>
<dbReference type="GO" id="GO:0004386">
    <property type="term" value="F:helicase activity"/>
    <property type="evidence" value="ECO:0007669"/>
    <property type="project" value="UniProtKB-KW"/>
</dbReference>
<dbReference type="PATRIC" id="fig|1469144.8.peg.2735"/>
<dbReference type="PANTHER" id="PTHR30231:SF4">
    <property type="entry name" value="PROTEIN NEN2"/>
    <property type="match status" value="1"/>
</dbReference>
<dbReference type="PANTHER" id="PTHR30231">
    <property type="entry name" value="DNA POLYMERASE III SUBUNIT EPSILON"/>
    <property type="match status" value="1"/>
</dbReference>
<keyword evidence="3" id="KW-0269">Exonuclease</keyword>
<accession>A0A132N0E1</accession>
<dbReference type="Pfam" id="PF00929">
    <property type="entry name" value="RNase_T"/>
    <property type="match status" value="1"/>
</dbReference>
<evidence type="ECO:0000256" key="2">
    <source>
        <dbReference type="ARBA" id="ARBA00022801"/>
    </source>
</evidence>
<dbReference type="CDD" id="cd06127">
    <property type="entry name" value="DEDDh"/>
    <property type="match status" value="1"/>
</dbReference>
<keyword evidence="5" id="KW-0347">Helicase</keyword>
<sequence>MSESARPWPEMRYVVVDVEGNGQQPPDLVELAVLPIAGGRIGEPTAWLVRPQTPITPMARRIHGIRNEDLADAPSFEAVRGAVLAHLGDAVVVGHNVRVDLGVLCRKLPGWVPPVAIDTLRLARRLLPTMGSYRLGALVAALDLAEDLPAGLQPHRAAYDVLVTARLFTRLATAPDGAPRTFEELREAGALPATAPEPEPRLFE</sequence>
<dbReference type="InterPro" id="IPR012337">
    <property type="entry name" value="RNaseH-like_sf"/>
</dbReference>
<dbReference type="GO" id="GO:0003676">
    <property type="term" value="F:nucleic acid binding"/>
    <property type="evidence" value="ECO:0007669"/>
    <property type="project" value="InterPro"/>
</dbReference>
<dbReference type="EMBL" id="JYIJ01000017">
    <property type="protein sequence ID" value="KWX03446.1"/>
    <property type="molecule type" value="Genomic_DNA"/>
</dbReference>
<dbReference type="Gene3D" id="3.30.420.10">
    <property type="entry name" value="Ribonuclease H-like superfamily/Ribonuclease H"/>
    <property type="match status" value="1"/>
</dbReference>
<name>A0A132N0E1_9ACTN</name>
<dbReference type="SUPFAM" id="SSF53098">
    <property type="entry name" value="Ribonuclease H-like"/>
    <property type="match status" value="1"/>
</dbReference>
<evidence type="ECO:0000313" key="8">
    <source>
        <dbReference type="Proteomes" id="UP000070659"/>
    </source>
</evidence>
<evidence type="ECO:0000313" key="6">
    <source>
        <dbReference type="EMBL" id="KWX06556.1"/>
    </source>
</evidence>
<organism evidence="5 8">
    <name type="scientific">Carbonactinospora thermoautotrophica</name>
    <dbReference type="NCBI Taxonomy" id="1469144"/>
    <lineage>
        <taxon>Bacteria</taxon>
        <taxon>Bacillati</taxon>
        <taxon>Actinomycetota</taxon>
        <taxon>Actinomycetes</taxon>
        <taxon>Kitasatosporales</taxon>
        <taxon>Carbonactinosporaceae</taxon>
        <taxon>Carbonactinospora</taxon>
    </lineage>
</organism>
<reference evidence="7" key="1">
    <citation type="submission" date="2015-02" db="EMBL/GenBank/DDBJ databases">
        <title>Physiological reanalysis, assessment of diazotrophy, and genome sequences of multiple isolates of Streptomyces thermoautotrophicus.</title>
        <authorList>
            <person name="MacKellar D.C."/>
            <person name="Lieber L."/>
            <person name="Norman J."/>
            <person name="Bolger A."/>
            <person name="Tobin C."/>
            <person name="Murray J.W."/>
            <person name="Friesen M."/>
            <person name="Prell J."/>
        </authorList>
    </citation>
    <scope>NUCLEOTIDE SEQUENCE [LARGE SCALE GENOMIC DNA]</scope>
    <source>
        <strain evidence="7">UBT1</strain>
    </source>
</reference>
<dbReference type="AlphaFoldDB" id="A0A132N0E1"/>
<comment type="caution">
    <text evidence="5">The sequence shown here is derived from an EMBL/GenBank/DDBJ whole genome shotgun (WGS) entry which is preliminary data.</text>
</comment>